<name>X0U8B9_9ZZZZ</name>
<protein>
    <recommendedName>
        <fullName evidence="2">DUF1488 domain-containing protein</fullName>
    </recommendedName>
</protein>
<dbReference type="InterPro" id="IPR009962">
    <property type="entry name" value="DUF1488"/>
</dbReference>
<dbReference type="Pfam" id="PF07369">
    <property type="entry name" value="DUF1488"/>
    <property type="match status" value="1"/>
</dbReference>
<comment type="caution">
    <text evidence="1">The sequence shown here is derived from an EMBL/GenBank/DDBJ whole genome shotgun (WGS) entry which is preliminary data.</text>
</comment>
<gene>
    <name evidence="1" type="ORF">S01H1_36098</name>
</gene>
<dbReference type="EMBL" id="BARS01022591">
    <property type="protein sequence ID" value="GAG01805.1"/>
    <property type="molecule type" value="Genomic_DNA"/>
</dbReference>
<evidence type="ECO:0008006" key="2">
    <source>
        <dbReference type="Google" id="ProtNLM"/>
    </source>
</evidence>
<reference evidence="1" key="1">
    <citation type="journal article" date="2014" name="Front. Microbiol.">
        <title>High frequency of phylogenetically diverse reductive dehalogenase-homologous genes in deep subseafloor sedimentary metagenomes.</title>
        <authorList>
            <person name="Kawai M."/>
            <person name="Futagami T."/>
            <person name="Toyoda A."/>
            <person name="Takaki Y."/>
            <person name="Nishi S."/>
            <person name="Hori S."/>
            <person name="Arai W."/>
            <person name="Tsubouchi T."/>
            <person name="Morono Y."/>
            <person name="Uchiyama I."/>
            <person name="Ito T."/>
            <person name="Fujiyama A."/>
            <person name="Inagaki F."/>
            <person name="Takami H."/>
        </authorList>
    </citation>
    <scope>NUCLEOTIDE SEQUENCE</scope>
    <source>
        <strain evidence="1">Expedition CK06-06</strain>
    </source>
</reference>
<evidence type="ECO:0000313" key="1">
    <source>
        <dbReference type="EMBL" id="GAG01805.1"/>
    </source>
</evidence>
<proteinExistence type="predicted"/>
<dbReference type="AlphaFoldDB" id="X0U8B9"/>
<organism evidence="1">
    <name type="scientific">marine sediment metagenome</name>
    <dbReference type="NCBI Taxonomy" id="412755"/>
    <lineage>
        <taxon>unclassified sequences</taxon>
        <taxon>metagenomes</taxon>
        <taxon>ecological metagenomes</taxon>
    </lineage>
</organism>
<accession>X0U8B9</accession>
<sequence length="81" mass="8950">MRGAAMMPRGTAFIFGGSDGAMEVSFFLDESALIGLAGPSSSEASLLESFDQNRERILRTARKVYERRRKGSYDLFASDFC</sequence>